<dbReference type="OrthoDB" id="370480at2"/>
<accession>A0A5C1QGS7</accession>
<dbReference type="Proteomes" id="UP000324209">
    <property type="component" value="Chromosome"/>
</dbReference>
<name>A0A5C1QGS7_9SPIO</name>
<keyword evidence="3" id="KW-1185">Reference proteome</keyword>
<dbReference type="PIRSF" id="PIRSF028141">
    <property type="entry name" value="C-di-GMP_BP_PA4608"/>
    <property type="match status" value="1"/>
</dbReference>
<gene>
    <name evidence="2" type="ORF">EXM22_04615</name>
</gene>
<dbReference type="KEGG" id="ock:EXM22_04615"/>
<dbReference type="InterPro" id="IPR027021">
    <property type="entry name" value="C-di-GMP_BP_PA4608"/>
</dbReference>
<reference evidence="2 3" key="1">
    <citation type="submission" date="2019-02" db="EMBL/GenBank/DDBJ databases">
        <title>Complete Genome Sequence and Methylome Analysis of free living Spirochaetas.</title>
        <authorList>
            <person name="Fomenkov A."/>
            <person name="Dubinina G."/>
            <person name="Leshcheva N."/>
            <person name="Mikheeva N."/>
            <person name="Grabovich M."/>
            <person name="Vincze T."/>
            <person name="Roberts R.J."/>
        </authorList>
    </citation>
    <scope>NUCLEOTIDE SEQUENCE [LARGE SCALE GENOMIC DNA]</scope>
    <source>
        <strain evidence="2 3">K2</strain>
    </source>
</reference>
<evidence type="ECO:0000313" key="2">
    <source>
        <dbReference type="EMBL" id="QEN07305.1"/>
    </source>
</evidence>
<dbReference type="Gene3D" id="2.40.10.220">
    <property type="entry name" value="predicted glycosyltransferase like domains"/>
    <property type="match status" value="1"/>
</dbReference>
<dbReference type="SUPFAM" id="SSF141371">
    <property type="entry name" value="PilZ domain-like"/>
    <property type="match status" value="1"/>
</dbReference>
<dbReference type="InterPro" id="IPR009875">
    <property type="entry name" value="PilZ_domain"/>
</dbReference>
<dbReference type="AlphaFoldDB" id="A0A5C1QGS7"/>
<dbReference type="EMBL" id="CP036150">
    <property type="protein sequence ID" value="QEN07305.1"/>
    <property type="molecule type" value="Genomic_DNA"/>
</dbReference>
<evidence type="ECO:0000313" key="3">
    <source>
        <dbReference type="Proteomes" id="UP000324209"/>
    </source>
</evidence>
<proteinExistence type="predicted"/>
<organism evidence="2 3">
    <name type="scientific">Oceanispirochaeta crateris</name>
    <dbReference type="NCBI Taxonomy" id="2518645"/>
    <lineage>
        <taxon>Bacteria</taxon>
        <taxon>Pseudomonadati</taxon>
        <taxon>Spirochaetota</taxon>
        <taxon>Spirochaetia</taxon>
        <taxon>Spirochaetales</taxon>
        <taxon>Spirochaetaceae</taxon>
        <taxon>Oceanispirochaeta</taxon>
    </lineage>
</organism>
<protein>
    <submittedName>
        <fullName evidence="2">PilZ domain-containing protein</fullName>
    </submittedName>
</protein>
<dbReference type="GO" id="GO:0035438">
    <property type="term" value="F:cyclic-di-GMP binding"/>
    <property type="evidence" value="ECO:0007669"/>
    <property type="project" value="InterPro"/>
</dbReference>
<sequence>MYRGDKMSSSNNRKFLRADFQTQGYIHLSDNRQIPFELVNISLKGILITVNDKTLQKGEAYDLRIKLMSSDIEISTISVLVHEEGEHKGFYFREIDLDSMIHLRRLLELNIPNGGEIEKELSFLKDYS</sequence>
<dbReference type="Pfam" id="PF07238">
    <property type="entry name" value="PilZ"/>
    <property type="match status" value="1"/>
</dbReference>
<feature type="domain" description="PilZ" evidence="1">
    <location>
        <begin position="12"/>
        <end position="108"/>
    </location>
</feature>
<evidence type="ECO:0000259" key="1">
    <source>
        <dbReference type="Pfam" id="PF07238"/>
    </source>
</evidence>